<evidence type="ECO:0000256" key="2">
    <source>
        <dbReference type="ARBA" id="ARBA00023125"/>
    </source>
</evidence>
<dbReference type="GO" id="GO:0003677">
    <property type="term" value="F:DNA binding"/>
    <property type="evidence" value="ECO:0007669"/>
    <property type="project" value="UniProtKB-KW"/>
</dbReference>
<comment type="caution">
    <text evidence="5">The sequence shown here is derived from an EMBL/GenBank/DDBJ whole genome shotgun (WGS) entry which is preliminary data.</text>
</comment>
<dbReference type="SUPFAM" id="SSF46689">
    <property type="entry name" value="Homeodomain-like"/>
    <property type="match status" value="1"/>
</dbReference>
<dbReference type="Pfam" id="PF00440">
    <property type="entry name" value="TetR_N"/>
    <property type="match status" value="1"/>
</dbReference>
<gene>
    <name evidence="5" type="ORF">SDC9_04306</name>
</gene>
<organism evidence="5">
    <name type="scientific">bioreactor metagenome</name>
    <dbReference type="NCBI Taxonomy" id="1076179"/>
    <lineage>
        <taxon>unclassified sequences</taxon>
        <taxon>metagenomes</taxon>
        <taxon>ecological metagenomes</taxon>
    </lineage>
</organism>
<dbReference type="SUPFAM" id="SSF48498">
    <property type="entry name" value="Tetracyclin repressor-like, C-terminal domain"/>
    <property type="match status" value="1"/>
</dbReference>
<evidence type="ECO:0000313" key="5">
    <source>
        <dbReference type="EMBL" id="MPL58764.1"/>
    </source>
</evidence>
<evidence type="ECO:0000256" key="3">
    <source>
        <dbReference type="ARBA" id="ARBA00023163"/>
    </source>
</evidence>
<evidence type="ECO:0000256" key="1">
    <source>
        <dbReference type="ARBA" id="ARBA00023015"/>
    </source>
</evidence>
<dbReference type="Gene3D" id="1.10.357.10">
    <property type="entry name" value="Tetracycline Repressor, domain 2"/>
    <property type="match status" value="1"/>
</dbReference>
<name>A0A644SVX6_9ZZZZ</name>
<dbReference type="PANTHER" id="PTHR47506">
    <property type="entry name" value="TRANSCRIPTIONAL REGULATORY PROTEIN"/>
    <property type="match status" value="1"/>
</dbReference>
<sequence>MTAKRILIVALKHFSAKGYDGTSLAEIAGDVGIKKPSIYAHYKSKHDLFLAVVEEVAEDYRNYRQQVLLDTKTMNFEQRLYCIFESMIIYFLQDRSKMAFWVRVWMFPPVELRDTILMPWKNLNTVFVSIIENIFQEGIAKGEVRDGNARDMANTYLCLLDGIITRVILTDDDHYINMLPQVWQCFWAGAKA</sequence>
<accession>A0A644SVX6</accession>
<dbReference type="PROSITE" id="PS50977">
    <property type="entry name" value="HTH_TETR_2"/>
    <property type="match status" value="1"/>
</dbReference>
<reference evidence="5" key="1">
    <citation type="submission" date="2019-08" db="EMBL/GenBank/DDBJ databases">
        <authorList>
            <person name="Kucharzyk K."/>
            <person name="Murdoch R.W."/>
            <person name="Higgins S."/>
            <person name="Loffler F."/>
        </authorList>
    </citation>
    <scope>NUCLEOTIDE SEQUENCE</scope>
</reference>
<dbReference type="InterPro" id="IPR036271">
    <property type="entry name" value="Tet_transcr_reg_TetR-rel_C_sf"/>
</dbReference>
<dbReference type="Gene3D" id="1.10.10.60">
    <property type="entry name" value="Homeodomain-like"/>
    <property type="match status" value="1"/>
</dbReference>
<keyword evidence="3" id="KW-0804">Transcription</keyword>
<dbReference type="InterPro" id="IPR001647">
    <property type="entry name" value="HTH_TetR"/>
</dbReference>
<evidence type="ECO:0000259" key="4">
    <source>
        <dbReference type="PROSITE" id="PS50977"/>
    </source>
</evidence>
<feature type="domain" description="HTH tetR-type" evidence="4">
    <location>
        <begin position="1"/>
        <end position="60"/>
    </location>
</feature>
<dbReference type="InterPro" id="IPR009057">
    <property type="entry name" value="Homeodomain-like_sf"/>
</dbReference>
<dbReference type="AlphaFoldDB" id="A0A644SVX6"/>
<dbReference type="PRINTS" id="PR00455">
    <property type="entry name" value="HTHTETR"/>
</dbReference>
<keyword evidence="1" id="KW-0805">Transcription regulation</keyword>
<keyword evidence="2" id="KW-0238">DNA-binding</keyword>
<dbReference type="EMBL" id="VSSQ01000007">
    <property type="protein sequence ID" value="MPL58764.1"/>
    <property type="molecule type" value="Genomic_DNA"/>
</dbReference>
<protein>
    <recommendedName>
        <fullName evidence="4">HTH tetR-type domain-containing protein</fullName>
    </recommendedName>
</protein>
<proteinExistence type="predicted"/>
<dbReference type="PANTHER" id="PTHR47506:SF1">
    <property type="entry name" value="HTH-TYPE TRANSCRIPTIONAL REGULATOR YJDC"/>
    <property type="match status" value="1"/>
</dbReference>